<dbReference type="InterPro" id="IPR000014">
    <property type="entry name" value="PAS"/>
</dbReference>
<dbReference type="InterPro" id="IPR035965">
    <property type="entry name" value="PAS-like_dom_sf"/>
</dbReference>
<evidence type="ECO:0000256" key="7">
    <source>
        <dbReference type="SAM" id="Phobius"/>
    </source>
</evidence>
<evidence type="ECO:0000259" key="10">
    <source>
        <dbReference type="PROSITE" id="PS50113"/>
    </source>
</evidence>
<dbReference type="PROSITE" id="PS50113">
    <property type="entry name" value="PAC"/>
    <property type="match status" value="1"/>
</dbReference>
<dbReference type="SMART" id="SM00388">
    <property type="entry name" value="HisKA"/>
    <property type="match status" value="1"/>
</dbReference>
<dbReference type="SMART" id="SM00387">
    <property type="entry name" value="HATPase_c"/>
    <property type="match status" value="1"/>
</dbReference>
<feature type="domain" description="Histidine kinase" evidence="8">
    <location>
        <begin position="325"/>
        <end position="545"/>
    </location>
</feature>
<accession>A0ABU3DK57</accession>
<protein>
    <recommendedName>
        <fullName evidence="2">histidine kinase</fullName>
        <ecNumber evidence="2">2.7.13.3</ecNumber>
    </recommendedName>
</protein>
<keyword evidence="11" id="KW-0547">Nucleotide-binding</keyword>
<dbReference type="Pfam" id="PF00512">
    <property type="entry name" value="HisKA"/>
    <property type="match status" value="1"/>
</dbReference>
<name>A0ABU3DK57_9RHOB</name>
<feature type="domain" description="PAC" evidence="10">
    <location>
        <begin position="148"/>
        <end position="200"/>
    </location>
</feature>
<evidence type="ECO:0000256" key="3">
    <source>
        <dbReference type="ARBA" id="ARBA00022553"/>
    </source>
</evidence>
<dbReference type="Gene3D" id="3.30.565.10">
    <property type="entry name" value="Histidine kinase-like ATPase, C-terminal domain"/>
    <property type="match status" value="1"/>
</dbReference>
<comment type="catalytic activity">
    <reaction evidence="1">
        <text>ATP + protein L-histidine = ADP + protein N-phospho-L-histidine.</text>
        <dbReference type="EC" id="2.7.13.3"/>
    </reaction>
</comment>
<evidence type="ECO:0000256" key="6">
    <source>
        <dbReference type="ARBA" id="ARBA00023012"/>
    </source>
</evidence>
<evidence type="ECO:0000313" key="11">
    <source>
        <dbReference type="EMBL" id="MDT0684099.1"/>
    </source>
</evidence>
<keyword evidence="3" id="KW-0597">Phosphoprotein</keyword>
<evidence type="ECO:0000256" key="4">
    <source>
        <dbReference type="ARBA" id="ARBA00022679"/>
    </source>
</evidence>
<proteinExistence type="predicted"/>
<dbReference type="PROSITE" id="PS50112">
    <property type="entry name" value="PAS"/>
    <property type="match status" value="1"/>
</dbReference>
<dbReference type="PANTHER" id="PTHR43711">
    <property type="entry name" value="TWO-COMPONENT HISTIDINE KINASE"/>
    <property type="match status" value="1"/>
</dbReference>
<comment type="caution">
    <text evidence="11">The sequence shown here is derived from an EMBL/GenBank/DDBJ whole genome shotgun (WGS) entry which is preliminary data.</text>
</comment>
<feature type="transmembrane region" description="Helical" evidence="7">
    <location>
        <begin position="7"/>
        <end position="27"/>
    </location>
</feature>
<reference evidence="11 12" key="1">
    <citation type="submission" date="2023-09" db="EMBL/GenBank/DDBJ databases">
        <authorList>
            <person name="Rey-Velasco X."/>
        </authorList>
    </citation>
    <scope>NUCLEOTIDE SEQUENCE [LARGE SCALE GENOMIC DNA]</scope>
    <source>
        <strain evidence="11 12">F158</strain>
    </source>
</reference>
<dbReference type="PROSITE" id="PS50109">
    <property type="entry name" value="HIS_KIN"/>
    <property type="match status" value="1"/>
</dbReference>
<dbReference type="Gene3D" id="1.10.287.130">
    <property type="match status" value="1"/>
</dbReference>
<keyword evidence="11" id="KW-0067">ATP-binding</keyword>
<dbReference type="InterPro" id="IPR036097">
    <property type="entry name" value="HisK_dim/P_sf"/>
</dbReference>
<dbReference type="GO" id="GO:0005524">
    <property type="term" value="F:ATP binding"/>
    <property type="evidence" value="ECO:0007669"/>
    <property type="project" value="UniProtKB-KW"/>
</dbReference>
<dbReference type="SMART" id="SM00091">
    <property type="entry name" value="PAS"/>
    <property type="match status" value="2"/>
</dbReference>
<evidence type="ECO:0000259" key="9">
    <source>
        <dbReference type="PROSITE" id="PS50112"/>
    </source>
</evidence>
<dbReference type="PRINTS" id="PR00344">
    <property type="entry name" value="BCTRLSENSOR"/>
</dbReference>
<dbReference type="InterPro" id="IPR005467">
    <property type="entry name" value="His_kinase_dom"/>
</dbReference>
<dbReference type="InterPro" id="IPR036890">
    <property type="entry name" value="HATPase_C_sf"/>
</dbReference>
<dbReference type="EC" id="2.7.13.3" evidence="2"/>
<dbReference type="EMBL" id="JAVRHL010000003">
    <property type="protein sequence ID" value="MDT0684099.1"/>
    <property type="molecule type" value="Genomic_DNA"/>
</dbReference>
<keyword evidence="7" id="KW-0472">Membrane</keyword>
<evidence type="ECO:0000313" key="12">
    <source>
        <dbReference type="Proteomes" id="UP001265259"/>
    </source>
</evidence>
<dbReference type="InterPro" id="IPR000700">
    <property type="entry name" value="PAS-assoc_C"/>
</dbReference>
<evidence type="ECO:0000256" key="2">
    <source>
        <dbReference type="ARBA" id="ARBA00012438"/>
    </source>
</evidence>
<dbReference type="PANTHER" id="PTHR43711:SF1">
    <property type="entry name" value="HISTIDINE KINASE 1"/>
    <property type="match status" value="1"/>
</dbReference>
<dbReference type="CDD" id="cd00082">
    <property type="entry name" value="HisKA"/>
    <property type="match status" value="1"/>
</dbReference>
<evidence type="ECO:0000256" key="1">
    <source>
        <dbReference type="ARBA" id="ARBA00000085"/>
    </source>
</evidence>
<keyword evidence="6" id="KW-0902">Two-component regulatory system</keyword>
<dbReference type="InterPro" id="IPR003594">
    <property type="entry name" value="HATPase_dom"/>
</dbReference>
<keyword evidence="7" id="KW-1133">Transmembrane helix</keyword>
<feature type="domain" description="PAS" evidence="9">
    <location>
        <begin position="95"/>
        <end position="145"/>
    </location>
</feature>
<keyword evidence="4" id="KW-0808">Transferase</keyword>
<gene>
    <name evidence="11" type="ORF">RM543_15545</name>
</gene>
<keyword evidence="5" id="KW-0418">Kinase</keyword>
<sequence length="555" mass="61214">MSFPTASAFLVGGAMTSLVYFLTPVIWDHADSAIPPTLTRETLLFGILACTGFLLAFLRGIQAIRLQNKLLLRKDEELVIHNQAISEHAIVDYSDPTGTIFDINENFAQVFGYSREEIIGKSTAVLYPEEKSALFEEILGHLAAGKTWAGEQTLVTKSGESRSMQCSIVPLNDSRGNHIRSVAIRTDVTASRRAEAYQQQTTLLDELSDEVFIICSVTFTLIYANAKARHHLAGINGWGEDEWKNKSVEEAFHNFDRTEFRDRVASLHDRTRTSLVYETDHMGEPVEVNVQIINEPFDKPAYVAVVRDISERKEVEAAKRAFVSTVSHELRTPLTAIKGALGLARAGVTGQLPERAQPVIDIAYRNSERLLLVVNDMLDLEKIEAGKMDFVCRTMDLAGFLKESMEINGGYGDEFGVSFEGEGLDDGPRQVIANADRLMQVVSNLLSNACKYSSPGSAVKIALSDAGIDWRISVTDTGPGISEDQRDQVFEKFSQVRPTDGKPRVGTGLGLSIVKAIVERHDGRIDFESDVGYGTTFFVDLPKAEIGSERKVAAE</sequence>
<dbReference type="InterPro" id="IPR003661">
    <property type="entry name" value="HisK_dim/P_dom"/>
</dbReference>
<dbReference type="CDD" id="cd00130">
    <property type="entry name" value="PAS"/>
    <property type="match status" value="1"/>
</dbReference>
<keyword evidence="7" id="KW-0812">Transmembrane</keyword>
<dbReference type="Pfam" id="PF08448">
    <property type="entry name" value="PAS_4"/>
    <property type="match status" value="1"/>
</dbReference>
<organism evidence="11 12">
    <name type="scientific">Tropicimonas omnivorans</name>
    <dbReference type="NCBI Taxonomy" id="3075590"/>
    <lineage>
        <taxon>Bacteria</taxon>
        <taxon>Pseudomonadati</taxon>
        <taxon>Pseudomonadota</taxon>
        <taxon>Alphaproteobacteria</taxon>
        <taxon>Rhodobacterales</taxon>
        <taxon>Roseobacteraceae</taxon>
        <taxon>Tropicimonas</taxon>
    </lineage>
</organism>
<dbReference type="RefSeq" id="WP_311693202.1">
    <property type="nucleotide sequence ID" value="NZ_JAVRHL010000003.1"/>
</dbReference>
<keyword evidence="12" id="KW-1185">Reference proteome</keyword>
<evidence type="ECO:0000256" key="5">
    <source>
        <dbReference type="ARBA" id="ARBA00022777"/>
    </source>
</evidence>
<dbReference type="NCBIfam" id="TIGR00229">
    <property type="entry name" value="sensory_box"/>
    <property type="match status" value="2"/>
</dbReference>
<evidence type="ECO:0000259" key="8">
    <source>
        <dbReference type="PROSITE" id="PS50109"/>
    </source>
</evidence>
<dbReference type="SUPFAM" id="SSF55785">
    <property type="entry name" value="PYP-like sensor domain (PAS domain)"/>
    <property type="match status" value="2"/>
</dbReference>
<dbReference type="SUPFAM" id="SSF55874">
    <property type="entry name" value="ATPase domain of HSP90 chaperone/DNA topoisomerase II/histidine kinase"/>
    <property type="match status" value="1"/>
</dbReference>
<dbReference type="InterPro" id="IPR050736">
    <property type="entry name" value="Sensor_HK_Regulatory"/>
</dbReference>
<feature type="transmembrane region" description="Helical" evidence="7">
    <location>
        <begin position="42"/>
        <end position="61"/>
    </location>
</feature>
<dbReference type="Proteomes" id="UP001265259">
    <property type="component" value="Unassembled WGS sequence"/>
</dbReference>
<dbReference type="Pfam" id="PF02518">
    <property type="entry name" value="HATPase_c"/>
    <property type="match status" value="1"/>
</dbReference>
<dbReference type="Gene3D" id="3.30.450.20">
    <property type="entry name" value="PAS domain"/>
    <property type="match status" value="2"/>
</dbReference>
<dbReference type="InterPro" id="IPR004358">
    <property type="entry name" value="Sig_transdc_His_kin-like_C"/>
</dbReference>
<dbReference type="SUPFAM" id="SSF47384">
    <property type="entry name" value="Homodimeric domain of signal transducing histidine kinase"/>
    <property type="match status" value="1"/>
</dbReference>
<dbReference type="InterPro" id="IPR013656">
    <property type="entry name" value="PAS_4"/>
</dbReference>